<name>A0AAW0JR51_QUESU</name>
<sequence>MKGSLRSISFLFLAFLFSPNYFLFFYVRPSEVRCIDTERHALLKFKQDHIDLSNWLASWTAHGDCCLWKGTHTLPKFQAVNKENPVYTILDFDVSYCLLSRF</sequence>
<comment type="caution">
    <text evidence="5">The sequence shown here is derived from an EMBL/GenBank/DDBJ whole genome shotgun (WGS) entry which is preliminary data.</text>
</comment>
<dbReference type="Pfam" id="PF08263">
    <property type="entry name" value="LRRNT_2"/>
    <property type="match status" value="1"/>
</dbReference>
<organism evidence="5 6">
    <name type="scientific">Quercus suber</name>
    <name type="common">Cork oak</name>
    <dbReference type="NCBI Taxonomy" id="58331"/>
    <lineage>
        <taxon>Eukaryota</taxon>
        <taxon>Viridiplantae</taxon>
        <taxon>Streptophyta</taxon>
        <taxon>Embryophyta</taxon>
        <taxon>Tracheophyta</taxon>
        <taxon>Spermatophyta</taxon>
        <taxon>Magnoliopsida</taxon>
        <taxon>eudicotyledons</taxon>
        <taxon>Gunneridae</taxon>
        <taxon>Pentapetalae</taxon>
        <taxon>rosids</taxon>
        <taxon>fabids</taxon>
        <taxon>Fagales</taxon>
        <taxon>Fagaceae</taxon>
        <taxon>Quercus</taxon>
    </lineage>
</organism>
<feature type="domain" description="Leucine-rich repeat-containing N-terminal plant-type" evidence="4">
    <location>
        <begin position="36"/>
        <end position="70"/>
    </location>
</feature>
<evidence type="ECO:0000259" key="4">
    <source>
        <dbReference type="Pfam" id="PF08263"/>
    </source>
</evidence>
<evidence type="ECO:0000256" key="1">
    <source>
        <dbReference type="ARBA" id="ARBA00022614"/>
    </source>
</evidence>
<keyword evidence="1" id="KW-0433">Leucine-rich repeat</keyword>
<keyword evidence="3" id="KW-0812">Transmembrane</keyword>
<dbReference type="AlphaFoldDB" id="A0AAW0JR51"/>
<reference evidence="5 6" key="1">
    <citation type="journal article" date="2018" name="Sci. Data">
        <title>The draft genome sequence of cork oak.</title>
        <authorList>
            <person name="Ramos A.M."/>
            <person name="Usie A."/>
            <person name="Barbosa P."/>
            <person name="Barros P.M."/>
            <person name="Capote T."/>
            <person name="Chaves I."/>
            <person name="Simoes F."/>
            <person name="Abreu I."/>
            <person name="Carrasquinho I."/>
            <person name="Faro C."/>
            <person name="Guimaraes J.B."/>
            <person name="Mendonca D."/>
            <person name="Nobrega F."/>
            <person name="Rodrigues L."/>
            <person name="Saibo N.J.M."/>
            <person name="Varela M.C."/>
            <person name="Egas C."/>
            <person name="Matos J."/>
            <person name="Miguel C.M."/>
            <person name="Oliveira M.M."/>
            <person name="Ricardo C.P."/>
            <person name="Goncalves S."/>
        </authorList>
    </citation>
    <scope>NUCLEOTIDE SEQUENCE [LARGE SCALE GENOMIC DNA]</scope>
    <source>
        <strain evidence="6">cv. HL8</strain>
    </source>
</reference>
<protein>
    <recommendedName>
        <fullName evidence="4">Leucine-rich repeat-containing N-terminal plant-type domain-containing protein</fullName>
    </recommendedName>
</protein>
<dbReference type="Proteomes" id="UP000237347">
    <property type="component" value="Unassembled WGS sequence"/>
</dbReference>
<keyword evidence="3" id="KW-1133">Transmembrane helix</keyword>
<evidence type="ECO:0000313" key="5">
    <source>
        <dbReference type="EMBL" id="KAK7829058.1"/>
    </source>
</evidence>
<keyword evidence="3" id="KW-0472">Membrane</keyword>
<dbReference type="EMBL" id="PKMF04000489">
    <property type="protein sequence ID" value="KAK7829058.1"/>
    <property type="molecule type" value="Genomic_DNA"/>
</dbReference>
<accession>A0AAW0JR51</accession>
<evidence type="ECO:0000313" key="6">
    <source>
        <dbReference type="Proteomes" id="UP000237347"/>
    </source>
</evidence>
<keyword evidence="6" id="KW-1185">Reference proteome</keyword>
<dbReference type="InterPro" id="IPR032675">
    <property type="entry name" value="LRR_dom_sf"/>
</dbReference>
<dbReference type="InterPro" id="IPR013210">
    <property type="entry name" value="LRR_N_plant-typ"/>
</dbReference>
<evidence type="ECO:0000256" key="2">
    <source>
        <dbReference type="ARBA" id="ARBA00022737"/>
    </source>
</evidence>
<feature type="transmembrane region" description="Helical" evidence="3">
    <location>
        <begin position="7"/>
        <end position="27"/>
    </location>
</feature>
<gene>
    <name evidence="5" type="ORF">CFP56_029656</name>
</gene>
<proteinExistence type="predicted"/>
<dbReference type="Gene3D" id="3.80.10.10">
    <property type="entry name" value="Ribonuclease Inhibitor"/>
    <property type="match status" value="1"/>
</dbReference>
<keyword evidence="2" id="KW-0677">Repeat</keyword>
<evidence type="ECO:0000256" key="3">
    <source>
        <dbReference type="SAM" id="Phobius"/>
    </source>
</evidence>